<dbReference type="InterPro" id="IPR037459">
    <property type="entry name" value="RhgT-like"/>
</dbReference>
<dbReference type="Pfam" id="PF13472">
    <property type="entry name" value="Lipase_GDSL_2"/>
    <property type="match status" value="1"/>
</dbReference>
<proteinExistence type="predicted"/>
<dbReference type="InterPro" id="IPR041624">
    <property type="entry name" value="RGI_lyase"/>
</dbReference>
<dbReference type="InterPro" id="IPR026341">
    <property type="entry name" value="T9SS_type_B"/>
</dbReference>
<dbReference type="Gene3D" id="2.60.40.10">
    <property type="entry name" value="Immunoglobulins"/>
    <property type="match status" value="1"/>
</dbReference>
<evidence type="ECO:0000313" key="5">
    <source>
        <dbReference type="Proteomes" id="UP000309872"/>
    </source>
</evidence>
<reference evidence="4 5" key="1">
    <citation type="submission" date="2019-04" db="EMBL/GenBank/DDBJ databases">
        <title>Sphingobacterium olei sp. nov., isolated from oil-contaminated soil.</title>
        <authorList>
            <person name="Liu B."/>
        </authorList>
    </citation>
    <scope>NUCLEOTIDE SEQUENCE [LARGE SCALE GENOMIC DNA]</scope>
    <source>
        <strain evidence="4 5">Y3L14</strain>
    </source>
</reference>
<dbReference type="Proteomes" id="UP000309872">
    <property type="component" value="Unassembled WGS sequence"/>
</dbReference>
<evidence type="ECO:0000259" key="1">
    <source>
        <dbReference type="Pfam" id="PF13472"/>
    </source>
</evidence>
<dbReference type="InterPro" id="IPR036514">
    <property type="entry name" value="SGNH_hydro_sf"/>
</dbReference>
<dbReference type="CDD" id="cd01821">
    <property type="entry name" value="Rhamnogalacturan_acetylesterase_like"/>
    <property type="match status" value="1"/>
</dbReference>
<dbReference type="Pfam" id="PF21348">
    <property type="entry name" value="RGL11_C"/>
    <property type="match status" value="1"/>
</dbReference>
<dbReference type="InterPro" id="IPR034641">
    <property type="entry name" value="RGL11"/>
</dbReference>
<name>A0A4U0H965_9SPHI</name>
<dbReference type="InterPro" id="IPR028994">
    <property type="entry name" value="Integrin_alpha_N"/>
</dbReference>
<feature type="domain" description="SGNH hydrolase-type esterase" evidence="1">
    <location>
        <begin position="30"/>
        <end position="233"/>
    </location>
</feature>
<keyword evidence="5" id="KW-1185">Reference proteome</keyword>
<evidence type="ECO:0000313" key="4">
    <source>
        <dbReference type="EMBL" id="TJY68371.1"/>
    </source>
</evidence>
<dbReference type="PANTHER" id="PTHR43118">
    <property type="entry name" value="RHAMNOGALACTURONAN LYASE (EUROFUNG)"/>
    <property type="match status" value="1"/>
</dbReference>
<evidence type="ECO:0000259" key="2">
    <source>
        <dbReference type="Pfam" id="PF18370"/>
    </source>
</evidence>
<dbReference type="Pfam" id="PF18370">
    <property type="entry name" value="RGI_lyase"/>
    <property type="match status" value="1"/>
</dbReference>
<dbReference type="SUPFAM" id="SSF69318">
    <property type="entry name" value="Integrin alpha N-terminal domain"/>
    <property type="match status" value="1"/>
</dbReference>
<sequence length="1926" mass="211546">MKRILSIGIICLVTLVSLGFIALDRSRIVLIGDSTVRSGQEEWPNGVLWGWGTSLKELYEDDRVEIVNRAQGGESSRTFYASGKFTQVLEELQAGDILLLQFGHNDAGSVTGDSKASLRGIGDNIQNVTNSQGQQEVVHSYGWYLRQFIQLAKEKGVKPVVASPVPRNAFVEGFTVRSLEEWGLWSRQVAEQESVDFLDLNNRVADLYDFMGEDAVAEFFPDDNLHTNKAGADATAEIVYNGLVALNIISIDDSAPENIWEIMGNDNQISDVATAYGSAVGRVEGGVEVPYAVFTSSADGLVVKKRNASGQWEQVGTALTDYKFTNSGNRQAIAQSYLWLGKDNVLYCSYVDGSDGHRLKIVYYKEAAESWEPLGDNAANLQVSTGGISPWGTNNIRDQVNHYVAFDKNNVLYIAYGETPTNTRKGAAHVKRFVGGAWELVGGGAIPIEGAPSYGAAGYSVAFDSQNRPFVSYAWSANNPDEVGAVQVRYFDAGSWKTLGDVTSSGQGSSARYTQMGISNDMVFVYFMNTGSGSRPFLVYSPIADPSWTNLRMADHANSVNEQLVVDAAGNMTISHMESWGNIYVYHLTKSKIAEISTSSPLTLASFITLEKSAETALVDAGARLSMSVSASGDPYILYTKNERPFVQRYLFPKIDFIPNTWEIMGSDNQISDVASAYGSAVGRVEGGVEVPYAVFTSSADGLVVKKRNASGQWEQVGAALTDYKFTNSGNRQAIAQSYLWLGKDNVLYCSYVDGSDGHRLKIVYYKEAAESWEPLGDNAANRLVSTGGISPWGTNNIRDQVNHAVAFDRDNVLYVVYGEAPTNTRKGAAHVKRFVGGAWELVGGGAIPIEGAPNYGAAGFSIAFDSQNRPFVSYAWSANNPDEVGAVQVRYFDAGSWKTLGDVTSSGQGSSARFTQMGISNDMVFVYFMNTGSGSRPFLVYSPIADPSWTNLRLADHASSVSERLVVDAGGNMTISHMENWGNIYVYHLSKSKIAAISASSPLTAASFLTLEQSTETSVVDAGSRLSMSVSANGKPYILYTKNERPFVQRYHLVVDETEEPEPEPEPDEVVTTARWMETLDRGVVAVRPANNRVFVSWRLLGDETMDLGFNVYRDDIKLNEEPITGSTNYQDVTEINGKYIVVPVVNGEEGTPSKEVDVWSQGYLSIPMDIPPTGVAQDGTPYTHTANDLSVGDLDGDGEYEVIVKWEPTLSGDNLQGQRGKVYLDAYKLNGTKLWRIDLGINIRAGAHYTQFLVYDFDGDGKAELALRTSDGTVDGTGVVIGDANADHREPSGFILSGPEFLTVFEGMTGKALATVDYIPERGRVADWGDLYGNRVDRFIAAVAYLDGERPSMVFGRGYYTRMVRAAWDWRDGKLTQRWVFDTNTKGNEAHFGQGNHQMSVADVDNDGKDEILNGASVVNDNGRKFYSTGRGHGDALHVSQMDPTKDRQLVWMPHESPSSYKDLAITLVDASTGETIFGIPATRDIGRAMAADIDPRYKGYEMWSAAGGLYNVNGTQVTPAKPSSMNFGIWWDGDLLRELLDGTNIDKWDWNNNSTKRLATFGNQGALSNNSTKATPGLSADVLGDWREEVIYRSEDSKQLMVFTTAIPTEHRLYTLMHDSQYRTAIAWQNSGYNQPPHPSFYLGEEMVEQEQPNIALLELEKKEQEIDFPEFPALTFDLAQVRPEATATSGLRIDYTTDNPQVVTVENQQLKFVGIGTANITAVQKGNITWEAADPVTKSLSIAKGIQTISFEDLPTLTVSDDPYLTEVESSSGLPVSLESMDTRLATIEGDHVAVHQGGRTEIVAKQAGNELWQAADPVSKDLEILEKPSMDVVKVVTPNGDGDNDVLIVREIERYPENTFRVFNRQGQMLADIENYNNADRVFDGKDTSGNLLQEGTYFFKLEWLQDGKKLQQSGWFYLKR</sequence>
<dbReference type="Pfam" id="PF13585">
    <property type="entry name" value="CHU_C"/>
    <property type="match status" value="1"/>
</dbReference>
<dbReference type="RefSeq" id="WP_136819236.1">
    <property type="nucleotide sequence ID" value="NZ_BMJX01000001.1"/>
</dbReference>
<accession>A0A4U0H965</accession>
<dbReference type="PANTHER" id="PTHR43118:SF1">
    <property type="entry name" value="RHAMNOGALACTURONAN LYASE (EUROFUNG)"/>
    <property type="match status" value="1"/>
</dbReference>
<dbReference type="Gene3D" id="3.40.50.1110">
    <property type="entry name" value="SGNH hydrolase"/>
    <property type="match status" value="1"/>
</dbReference>
<dbReference type="InterPro" id="IPR011043">
    <property type="entry name" value="Gal_Oxase/kelch_b-propeller"/>
</dbReference>
<evidence type="ECO:0000259" key="3">
    <source>
        <dbReference type="Pfam" id="PF21348"/>
    </source>
</evidence>
<dbReference type="Gene3D" id="2.60.40.1080">
    <property type="match status" value="1"/>
</dbReference>
<dbReference type="OrthoDB" id="9802318at2"/>
<dbReference type="NCBIfam" id="TIGR04131">
    <property type="entry name" value="Bac_Flav_CTERM"/>
    <property type="match status" value="1"/>
</dbReference>
<dbReference type="InterPro" id="IPR013783">
    <property type="entry name" value="Ig-like_fold"/>
</dbReference>
<organism evidence="4 5">
    <name type="scientific">Sphingobacterium alkalisoli</name>
    <dbReference type="NCBI Taxonomy" id="1874115"/>
    <lineage>
        <taxon>Bacteria</taxon>
        <taxon>Pseudomonadati</taxon>
        <taxon>Bacteroidota</taxon>
        <taxon>Sphingobacteriia</taxon>
        <taxon>Sphingobacteriales</taxon>
        <taxon>Sphingobacteriaceae</taxon>
        <taxon>Sphingobacterium</taxon>
    </lineage>
</organism>
<dbReference type="InterPro" id="IPR013830">
    <property type="entry name" value="SGNH_hydro"/>
</dbReference>
<feature type="domain" description="Rhamnogalacturonan lyase family 11 C-terminal" evidence="3">
    <location>
        <begin position="1165"/>
        <end position="1656"/>
    </location>
</feature>
<dbReference type="SUPFAM" id="SSF50965">
    <property type="entry name" value="Galactose oxidase, central domain"/>
    <property type="match status" value="1"/>
</dbReference>
<gene>
    <name evidence="4" type="ORF">FAZ19_03710</name>
</gene>
<dbReference type="EMBL" id="SUKA01000001">
    <property type="protein sequence ID" value="TJY68371.1"/>
    <property type="molecule type" value="Genomic_DNA"/>
</dbReference>
<dbReference type="GO" id="GO:0016788">
    <property type="term" value="F:hydrolase activity, acting on ester bonds"/>
    <property type="evidence" value="ECO:0007669"/>
    <property type="project" value="UniProtKB-ARBA"/>
</dbReference>
<protein>
    <submittedName>
        <fullName evidence="4">T9SS type B sorting domain-containing protein</fullName>
    </submittedName>
</protein>
<comment type="caution">
    <text evidence="4">The sequence shown here is derived from an EMBL/GenBank/DDBJ whole genome shotgun (WGS) entry which is preliminary data.</text>
</comment>
<dbReference type="InterPro" id="IPR049366">
    <property type="entry name" value="RGL11_C"/>
</dbReference>
<dbReference type="CDD" id="cd10318">
    <property type="entry name" value="RGL11"/>
    <property type="match status" value="1"/>
</dbReference>
<feature type="domain" description="Rhamnogalacturonan I lyase beta-sheet" evidence="2">
    <location>
        <begin position="1077"/>
        <end position="1161"/>
    </location>
</feature>
<dbReference type="SUPFAM" id="SSF52266">
    <property type="entry name" value="SGNH hydrolase"/>
    <property type="match status" value="1"/>
</dbReference>